<feature type="compositionally biased region" description="Low complexity" evidence="13">
    <location>
        <begin position="451"/>
        <end position="461"/>
    </location>
</feature>
<keyword evidence="7" id="KW-0269">Exonuclease</keyword>
<dbReference type="InterPro" id="IPR011084">
    <property type="entry name" value="DRMBL"/>
</dbReference>
<feature type="compositionally biased region" description="Basic residues" evidence="13">
    <location>
        <begin position="370"/>
        <end position="379"/>
    </location>
</feature>
<feature type="domain" description="Metallo-beta-lactamase" evidence="14">
    <location>
        <begin position="5"/>
        <end position="180"/>
    </location>
</feature>
<feature type="compositionally biased region" description="Polar residues" evidence="13">
    <location>
        <begin position="737"/>
        <end position="749"/>
    </location>
</feature>
<dbReference type="GO" id="GO:0036297">
    <property type="term" value="P:interstrand cross-link repair"/>
    <property type="evidence" value="ECO:0007669"/>
    <property type="project" value="TreeGrafter"/>
</dbReference>
<organism evidence="15 16">
    <name type="scientific">Acanthaster planci</name>
    <name type="common">Crown-of-thorns starfish</name>
    <dbReference type="NCBI Taxonomy" id="133434"/>
    <lineage>
        <taxon>Eukaryota</taxon>
        <taxon>Metazoa</taxon>
        <taxon>Echinodermata</taxon>
        <taxon>Eleutherozoa</taxon>
        <taxon>Asterozoa</taxon>
        <taxon>Asteroidea</taxon>
        <taxon>Valvatacea</taxon>
        <taxon>Valvatida</taxon>
        <taxon>Acanthasteridae</taxon>
        <taxon>Acanthaster</taxon>
    </lineage>
</organism>
<dbReference type="CTD" id="64421"/>
<evidence type="ECO:0000256" key="8">
    <source>
        <dbReference type="ARBA" id="ARBA00023172"/>
    </source>
</evidence>
<dbReference type="OMA" id="DSANCME"/>
<dbReference type="InterPro" id="IPR001279">
    <property type="entry name" value="Metallo-B-lactamas"/>
</dbReference>
<evidence type="ECO:0000256" key="10">
    <source>
        <dbReference type="ARBA" id="ARBA00023242"/>
    </source>
</evidence>
<evidence type="ECO:0000256" key="6">
    <source>
        <dbReference type="ARBA" id="ARBA00022801"/>
    </source>
</evidence>
<feature type="region of interest" description="Disordered" evidence="13">
    <location>
        <begin position="658"/>
        <end position="697"/>
    </location>
</feature>
<evidence type="ECO:0000256" key="5">
    <source>
        <dbReference type="ARBA" id="ARBA00022763"/>
    </source>
</evidence>
<evidence type="ECO:0000256" key="2">
    <source>
        <dbReference type="ARBA" id="ARBA00010304"/>
    </source>
</evidence>
<evidence type="ECO:0000259" key="14">
    <source>
        <dbReference type="SMART" id="SM00849"/>
    </source>
</evidence>
<keyword evidence="4" id="KW-0255">Endonuclease</keyword>
<evidence type="ECO:0000256" key="13">
    <source>
        <dbReference type="SAM" id="MobiDB-lite"/>
    </source>
</evidence>
<feature type="compositionally biased region" description="Low complexity" evidence="13">
    <location>
        <begin position="750"/>
        <end position="760"/>
    </location>
</feature>
<evidence type="ECO:0000313" key="16">
    <source>
        <dbReference type="RefSeq" id="XP_022101088.1"/>
    </source>
</evidence>
<accession>A0A8B7Z623</accession>
<feature type="compositionally biased region" description="Polar residues" evidence="13">
    <location>
        <begin position="712"/>
        <end position="728"/>
    </location>
</feature>
<dbReference type="Pfam" id="PF07522">
    <property type="entry name" value="DRMBL"/>
    <property type="match status" value="1"/>
</dbReference>
<dbReference type="GO" id="GO:0006303">
    <property type="term" value="P:double-strand break repair via nonhomologous end joining"/>
    <property type="evidence" value="ECO:0007669"/>
    <property type="project" value="TreeGrafter"/>
</dbReference>
<evidence type="ECO:0000313" key="15">
    <source>
        <dbReference type="Proteomes" id="UP000694845"/>
    </source>
</evidence>
<dbReference type="GO" id="GO:0003684">
    <property type="term" value="F:damaged DNA binding"/>
    <property type="evidence" value="ECO:0007669"/>
    <property type="project" value="TreeGrafter"/>
</dbReference>
<keyword evidence="6" id="KW-0378">Hydrolase</keyword>
<dbReference type="GO" id="GO:0035312">
    <property type="term" value="F:5'-3' DNA exonuclease activity"/>
    <property type="evidence" value="ECO:0007669"/>
    <property type="project" value="TreeGrafter"/>
</dbReference>
<dbReference type="KEGG" id="aplc:110984841"/>
<reference evidence="16" key="1">
    <citation type="submission" date="2025-08" db="UniProtKB">
        <authorList>
            <consortium name="RefSeq"/>
        </authorList>
    </citation>
    <scope>IDENTIFICATION</scope>
</reference>
<comment type="subcellular location">
    <subcellularLocation>
        <location evidence="1">Nucleus</location>
    </subcellularLocation>
</comment>
<dbReference type="GO" id="GO:0005634">
    <property type="term" value="C:nucleus"/>
    <property type="evidence" value="ECO:0007669"/>
    <property type="project" value="UniProtKB-SubCell"/>
</dbReference>
<dbReference type="Pfam" id="PF00753">
    <property type="entry name" value="Lactamase_B"/>
    <property type="match status" value="1"/>
</dbReference>
<dbReference type="SUPFAM" id="SSF56281">
    <property type="entry name" value="Metallo-hydrolase/oxidoreductase"/>
    <property type="match status" value="1"/>
</dbReference>
<keyword evidence="15" id="KW-1185">Reference proteome</keyword>
<dbReference type="RefSeq" id="XP_022101088.1">
    <property type="nucleotide sequence ID" value="XM_022245396.1"/>
</dbReference>
<dbReference type="Gene3D" id="3.40.50.12650">
    <property type="match status" value="1"/>
</dbReference>
<dbReference type="GeneID" id="110984841"/>
<dbReference type="GO" id="GO:0006310">
    <property type="term" value="P:DNA recombination"/>
    <property type="evidence" value="ECO:0007669"/>
    <property type="project" value="UniProtKB-KW"/>
</dbReference>
<dbReference type="GO" id="GO:0000723">
    <property type="term" value="P:telomere maintenance"/>
    <property type="evidence" value="ECO:0007669"/>
    <property type="project" value="TreeGrafter"/>
</dbReference>
<proteinExistence type="inferred from homology"/>
<dbReference type="AlphaFoldDB" id="A0A8B7Z623"/>
<dbReference type="SMART" id="SM00849">
    <property type="entry name" value="Lactamase_B"/>
    <property type="match status" value="1"/>
</dbReference>
<name>A0A8B7Z623_ACAPL</name>
<keyword evidence="3" id="KW-0540">Nuclease</keyword>
<keyword evidence="8" id="KW-0233">DNA recombination</keyword>
<keyword evidence="10" id="KW-0539">Nucleus</keyword>
<dbReference type="GO" id="GO:0004519">
    <property type="term" value="F:endonuclease activity"/>
    <property type="evidence" value="ECO:0007669"/>
    <property type="project" value="UniProtKB-KW"/>
</dbReference>
<gene>
    <name evidence="16" type="primary">LOC110984841</name>
</gene>
<evidence type="ECO:0000256" key="4">
    <source>
        <dbReference type="ARBA" id="ARBA00022759"/>
    </source>
</evidence>
<evidence type="ECO:0000256" key="9">
    <source>
        <dbReference type="ARBA" id="ARBA00023204"/>
    </source>
</evidence>
<feature type="region of interest" description="Disordered" evidence="13">
    <location>
        <begin position="712"/>
        <end position="774"/>
    </location>
</feature>
<evidence type="ECO:0000256" key="7">
    <source>
        <dbReference type="ARBA" id="ARBA00022839"/>
    </source>
</evidence>
<dbReference type="PANTHER" id="PTHR23240:SF8">
    <property type="entry name" value="PROTEIN ARTEMIS"/>
    <property type="match status" value="1"/>
</dbReference>
<protein>
    <recommendedName>
        <fullName evidence="11">Protein artemis</fullName>
    </recommendedName>
    <alternativeName>
        <fullName evidence="12">DNA cross-link repair 1C protein</fullName>
    </alternativeName>
</protein>
<evidence type="ECO:0000256" key="3">
    <source>
        <dbReference type="ARBA" id="ARBA00022722"/>
    </source>
</evidence>
<dbReference type="OrthoDB" id="262529at2759"/>
<evidence type="ECO:0000256" key="1">
    <source>
        <dbReference type="ARBA" id="ARBA00004123"/>
    </source>
</evidence>
<dbReference type="Proteomes" id="UP000694845">
    <property type="component" value="Unplaced"/>
</dbReference>
<evidence type="ECO:0000256" key="12">
    <source>
        <dbReference type="ARBA" id="ARBA00042677"/>
    </source>
</evidence>
<keyword evidence="9" id="KW-0234">DNA repair</keyword>
<sequence>MSTFGGLMVEYQHIAIDRFLGRAVLRARAYFLSHAHADHMVGLDSNQFYQRLHSSKHIKLYCSEVTREFLLTDRRFVHLEPFIRSLPIKEPTTITLYNEINGQEKQVLVTLLSAGHCPGSVMFLFEGDEGNVLYTGDFRLAKGEAARMVPLHSGNRIKDIKSVYVDTTFCVPEAMYIPSREQSRDALLNLVEKQIQKSPTHMVRLACKAKYGYEYLFVEISKEFNLKVHVSAVVMAQYKRVPELAKHLTTDGKSTQVHACRYVDCSMPTATDVLVVVPSTMWFTSNARPSDVLKKVRHRYRLCFSFHSSFSEVRDFLRHIHPINIYANVIPYDCTEEVINERLQDLRRDTETPKRPQHSPGYRPLGQLKKSARAARRKMTASCSADGMDDELSEWFQSSPPLNKRRKEQNLQGECSSYVPATEDVRTSPESGDHPKGSIQDSYLAMDDSDLSSGELDLYDSAPDQSLPVEDSQEGFKEQNLEFGEVVEPPSKSKPPHKLHDNPATCKSSQDEDYLQEVVDLNEKRSRQESKHAEINSWLKYLPDADIDKESQKAVRLGTATPPPVEEKHPPADVGLAETDCRVDVKLPDGVHHLEAKHQGMTELDSSWCESDVTEEYSIKNSQETSVPVANWTGTSQNIPQYLEDGCCKPTWFDARTADASKQQDKSDSTGFTEQRGTQQHAQNTNKLPADTDGNVIESKSHGTVVLSSQLSSTGSVVPLESSDSQATLDEAHLELSQGTNHSQDTFLPSSQGSAASRSSSDFDIPCTPEGKGVRPDRVEAVWVRIARGESVGVASCNRSIKPD</sequence>
<dbReference type="PANTHER" id="PTHR23240">
    <property type="entry name" value="DNA CROSS-LINK REPAIR PROTEIN PSO2/SNM1-RELATED"/>
    <property type="match status" value="1"/>
</dbReference>
<feature type="region of interest" description="Disordered" evidence="13">
    <location>
        <begin position="346"/>
        <end position="475"/>
    </location>
</feature>
<feature type="compositionally biased region" description="Polar residues" evidence="13">
    <location>
        <begin position="669"/>
        <end position="687"/>
    </location>
</feature>
<feature type="region of interest" description="Disordered" evidence="13">
    <location>
        <begin position="487"/>
        <end position="533"/>
    </location>
</feature>
<keyword evidence="5" id="KW-0227">DNA damage</keyword>
<feature type="compositionally biased region" description="Basic and acidic residues" evidence="13">
    <location>
        <begin position="658"/>
        <end position="668"/>
    </location>
</feature>
<dbReference type="Gene3D" id="3.60.15.10">
    <property type="entry name" value="Ribonuclease Z/Hydroxyacylglutathione hydrolase-like"/>
    <property type="match status" value="1"/>
</dbReference>
<comment type="similarity">
    <text evidence="2">Belongs to the DNA repair metallo-beta-lactamase (DRMBL) family.</text>
</comment>
<evidence type="ECO:0000256" key="11">
    <source>
        <dbReference type="ARBA" id="ARBA00039759"/>
    </source>
</evidence>
<dbReference type="InterPro" id="IPR036866">
    <property type="entry name" value="RibonucZ/Hydroxyglut_hydro"/>
</dbReference>
<dbReference type="FunFam" id="3.60.15.10:FF:000018">
    <property type="entry name" value="DNA cross-link repair 1C"/>
    <property type="match status" value="1"/>
</dbReference>
<feature type="compositionally biased region" description="Basic and acidic residues" evidence="13">
    <location>
        <begin position="423"/>
        <end position="436"/>
    </location>
</feature>
<feature type="compositionally biased region" description="Basic and acidic residues" evidence="13">
    <location>
        <begin position="521"/>
        <end position="533"/>
    </location>
</feature>